<feature type="domain" description="Response regulatory" evidence="4">
    <location>
        <begin position="15"/>
        <end position="131"/>
    </location>
</feature>
<dbReference type="SUPFAM" id="SSF46894">
    <property type="entry name" value="C-terminal effector domain of the bipartite response regulators"/>
    <property type="match status" value="1"/>
</dbReference>
<dbReference type="PANTHER" id="PTHR43214">
    <property type="entry name" value="TWO-COMPONENT RESPONSE REGULATOR"/>
    <property type="match status" value="1"/>
</dbReference>
<dbReference type="InterPro" id="IPR039420">
    <property type="entry name" value="WalR-like"/>
</dbReference>
<keyword evidence="2" id="KW-0597">Phosphoprotein</keyword>
<keyword evidence="1" id="KW-0238">DNA-binding</keyword>
<feature type="domain" description="HTH luxR-type" evidence="3">
    <location>
        <begin position="156"/>
        <end position="221"/>
    </location>
</feature>
<dbReference type="Proteomes" id="UP000661012">
    <property type="component" value="Unassembled WGS sequence"/>
</dbReference>
<dbReference type="NCBIfam" id="NF007935">
    <property type="entry name" value="PRK10651.1"/>
    <property type="match status" value="1"/>
</dbReference>
<gene>
    <name evidence="5" type="primary">narL</name>
    <name evidence="5" type="ORF">IFT93_11360</name>
</gene>
<dbReference type="SMART" id="SM00421">
    <property type="entry name" value="HTH_LUXR"/>
    <property type="match status" value="1"/>
</dbReference>
<dbReference type="PRINTS" id="PR00038">
    <property type="entry name" value="HTHLUXR"/>
</dbReference>
<dbReference type="InterPro" id="IPR016032">
    <property type="entry name" value="Sig_transdc_resp-reg_C-effctor"/>
</dbReference>
<dbReference type="Gene3D" id="3.40.50.2300">
    <property type="match status" value="1"/>
</dbReference>
<dbReference type="InterPro" id="IPR000792">
    <property type="entry name" value="Tscrpt_reg_LuxR_C"/>
</dbReference>
<dbReference type="PROSITE" id="PS50043">
    <property type="entry name" value="HTH_LUXR_2"/>
    <property type="match status" value="1"/>
</dbReference>
<dbReference type="Pfam" id="PF00196">
    <property type="entry name" value="GerE"/>
    <property type="match status" value="1"/>
</dbReference>
<accession>A0ABR8ZTH6</accession>
<evidence type="ECO:0000259" key="3">
    <source>
        <dbReference type="PROSITE" id="PS50043"/>
    </source>
</evidence>
<feature type="modified residue" description="4-aspartylphosphate" evidence="2">
    <location>
        <position position="66"/>
    </location>
</feature>
<evidence type="ECO:0000259" key="4">
    <source>
        <dbReference type="PROSITE" id="PS50110"/>
    </source>
</evidence>
<protein>
    <submittedName>
        <fullName evidence="5">Two-component system response regulator NarL</fullName>
    </submittedName>
</protein>
<dbReference type="InterPro" id="IPR001789">
    <property type="entry name" value="Sig_transdc_resp-reg_receiver"/>
</dbReference>
<dbReference type="Pfam" id="PF00072">
    <property type="entry name" value="Response_reg"/>
    <property type="match status" value="1"/>
</dbReference>
<evidence type="ECO:0000313" key="5">
    <source>
        <dbReference type="EMBL" id="MBD8107012.1"/>
    </source>
</evidence>
<dbReference type="PANTHER" id="PTHR43214:SF38">
    <property type="entry name" value="NITRATE_NITRITE RESPONSE REGULATOR PROTEIN NARL"/>
    <property type="match status" value="1"/>
</dbReference>
<dbReference type="SMART" id="SM00448">
    <property type="entry name" value="REC"/>
    <property type="match status" value="1"/>
</dbReference>
<dbReference type="SUPFAM" id="SSF52172">
    <property type="entry name" value="CheY-like"/>
    <property type="match status" value="1"/>
</dbReference>
<dbReference type="RefSeq" id="WP_191931062.1">
    <property type="nucleotide sequence ID" value="NZ_JACYNM010000006.1"/>
</dbReference>
<dbReference type="CDD" id="cd06170">
    <property type="entry name" value="LuxR_C_like"/>
    <property type="match status" value="1"/>
</dbReference>
<keyword evidence="6" id="KW-1185">Reference proteome</keyword>
<name>A0ABR8ZTH6_9GAMM</name>
<comment type="caution">
    <text evidence="5">The sequence shown here is derived from an EMBL/GenBank/DDBJ whole genome shotgun (WGS) entry which is preliminary data.</text>
</comment>
<reference evidence="5 6" key="1">
    <citation type="journal article" date="2020" name="FEMS Microbiol. Ecol.">
        <title>Temporal dynamics of bacterial communities during seed development and maturation.</title>
        <authorList>
            <person name="Chesneau G."/>
            <person name="Torres-Cortes G."/>
            <person name="Briand M."/>
            <person name="Darrasse A."/>
            <person name="Preveaux A."/>
            <person name="Marais C."/>
            <person name="Jacques M.A."/>
            <person name="Shade A."/>
            <person name="Barret M."/>
        </authorList>
    </citation>
    <scope>NUCLEOTIDE SEQUENCE [LARGE SCALE GENOMIC DNA]</scope>
    <source>
        <strain evidence="5 6">CFBP13732</strain>
    </source>
</reference>
<organism evidence="5 6">
    <name type="scientific">Erwinia persicina</name>
    <dbReference type="NCBI Taxonomy" id="55211"/>
    <lineage>
        <taxon>Bacteria</taxon>
        <taxon>Pseudomonadati</taxon>
        <taxon>Pseudomonadota</taxon>
        <taxon>Gammaproteobacteria</taxon>
        <taxon>Enterobacterales</taxon>
        <taxon>Erwiniaceae</taxon>
        <taxon>Erwinia</taxon>
    </lineage>
</organism>
<evidence type="ECO:0000313" key="6">
    <source>
        <dbReference type="Proteomes" id="UP000661012"/>
    </source>
</evidence>
<evidence type="ECO:0000256" key="1">
    <source>
        <dbReference type="ARBA" id="ARBA00023125"/>
    </source>
</evidence>
<dbReference type="PROSITE" id="PS50110">
    <property type="entry name" value="RESPONSE_REGULATORY"/>
    <property type="match status" value="1"/>
</dbReference>
<proteinExistence type="predicted"/>
<dbReference type="EMBL" id="JACYNN010000006">
    <property type="protein sequence ID" value="MBD8107012.1"/>
    <property type="molecule type" value="Genomic_DNA"/>
</dbReference>
<evidence type="ECO:0000256" key="2">
    <source>
        <dbReference type="PROSITE-ProRule" id="PRU00169"/>
    </source>
</evidence>
<dbReference type="InterPro" id="IPR011006">
    <property type="entry name" value="CheY-like_superfamily"/>
</dbReference>
<sequence>MTTQLTQVLSTEPASVLLIDDHPMIRNGLKQLIGLDARLKVVAEASNGVDGVRLAEQHEVDLILLDLNMPGMNGLETLEQLRATDACGHIVVFSVSDYEDDVINALKRGADGYLLKDMEPEALLECLHRAAAGELVLSDTLPPVLAASLRQQRTPVQTGTPEFTTRERDVLRLIAQGMSNKLFARRLGISESTVKVHVKHLLKKLQMKSRVEAAVWALQCGEVGS</sequence>